<gene>
    <name evidence="1" type="ORF">DA075_10465</name>
</gene>
<dbReference type="KEGG" id="mee:DA075_10465"/>
<reference evidence="1 2" key="1">
    <citation type="submission" date="2018-04" db="EMBL/GenBank/DDBJ databases">
        <title>Methylobacterium sp. PR1016A genome.</title>
        <authorList>
            <person name="Park W."/>
        </authorList>
    </citation>
    <scope>NUCLEOTIDE SEQUENCE [LARGE SCALE GENOMIC DNA]</scope>
    <source>
        <strain evidence="1 2">PR1016A</strain>
    </source>
</reference>
<dbReference type="RefSeq" id="WP_099956526.1">
    <property type="nucleotide sequence ID" value="NZ_CP028843.1"/>
</dbReference>
<evidence type="ECO:0000313" key="1">
    <source>
        <dbReference type="EMBL" id="AWB24807.1"/>
    </source>
</evidence>
<sequence length="116" mass="12654">MPADPEKPADPANVSCQSFSCQSFSCQECGACCAYSAEWPRFSIEDDADIARIPAVYVDDPAGRMRCEGDRCSALEGRVGERVACKVYAVRPEVCRTCEPGDPECLIARRHHGLPV</sequence>
<accession>A0A2R4WTD5</accession>
<dbReference type="Proteomes" id="UP000244755">
    <property type="component" value="Chromosome 1"/>
</dbReference>
<keyword evidence="2" id="KW-1185">Reference proteome</keyword>
<name>A0A2R4WTD5_9HYPH</name>
<dbReference type="OrthoDB" id="196483at2"/>
<evidence type="ECO:0000313" key="2">
    <source>
        <dbReference type="Proteomes" id="UP000244755"/>
    </source>
</evidence>
<proteinExistence type="predicted"/>
<protein>
    <submittedName>
        <fullName evidence="1">YkgJ family cysteine cluster protein</fullName>
    </submittedName>
</protein>
<dbReference type="AlphaFoldDB" id="A0A2R4WTD5"/>
<dbReference type="InterPro" id="IPR005358">
    <property type="entry name" value="Puta_zinc/iron-chelating_dom"/>
</dbReference>
<organism evidence="1 2">
    <name type="scientific">Methylobacterium currus</name>
    <dbReference type="NCBI Taxonomy" id="2051553"/>
    <lineage>
        <taxon>Bacteria</taxon>
        <taxon>Pseudomonadati</taxon>
        <taxon>Pseudomonadota</taxon>
        <taxon>Alphaproteobacteria</taxon>
        <taxon>Hyphomicrobiales</taxon>
        <taxon>Methylobacteriaceae</taxon>
        <taxon>Methylobacterium</taxon>
    </lineage>
</organism>
<dbReference type="Pfam" id="PF03692">
    <property type="entry name" value="CxxCxxCC"/>
    <property type="match status" value="1"/>
</dbReference>
<dbReference type="EMBL" id="CP028843">
    <property type="protein sequence ID" value="AWB24807.1"/>
    <property type="molecule type" value="Genomic_DNA"/>
</dbReference>